<proteinExistence type="inferred from homology"/>
<protein>
    <recommendedName>
        <fullName evidence="2">GIY-YIG domain-containing protein</fullName>
    </recommendedName>
</protein>
<dbReference type="InterPro" id="IPR050190">
    <property type="entry name" value="UPF0213_domain"/>
</dbReference>
<dbReference type="CDD" id="cd10456">
    <property type="entry name" value="GIY-YIG_UPF0213"/>
    <property type="match status" value="1"/>
</dbReference>
<name>A0ABQ2NFH7_9FLAO</name>
<comment type="caution">
    <text evidence="3">The sequence shown here is derived from an EMBL/GenBank/DDBJ whole genome shotgun (WGS) entry which is preliminary data.</text>
</comment>
<sequence>MELHKGYVYLLQCADGTYYTSSTIDLALSLQKHQSGEGAGYTQGRRPVQLLYFEEYLNLDIAKYREQEIKTWNKTQKQTLVSSASEQIKKAVESINQWVVEQGEV</sequence>
<comment type="similarity">
    <text evidence="1">Belongs to the UPF0213 family.</text>
</comment>
<dbReference type="PANTHER" id="PTHR34477">
    <property type="entry name" value="UPF0213 PROTEIN YHBQ"/>
    <property type="match status" value="1"/>
</dbReference>
<evidence type="ECO:0000313" key="4">
    <source>
        <dbReference type="Proteomes" id="UP000620064"/>
    </source>
</evidence>
<evidence type="ECO:0000256" key="1">
    <source>
        <dbReference type="ARBA" id="ARBA00007435"/>
    </source>
</evidence>
<dbReference type="Gene3D" id="3.40.1440.10">
    <property type="entry name" value="GIY-YIG endonuclease"/>
    <property type="match status" value="1"/>
</dbReference>
<dbReference type="InterPro" id="IPR000305">
    <property type="entry name" value="GIY-YIG_endonuc"/>
</dbReference>
<evidence type="ECO:0000259" key="2">
    <source>
        <dbReference type="PROSITE" id="PS50164"/>
    </source>
</evidence>
<dbReference type="EMBL" id="BMLV01000001">
    <property type="protein sequence ID" value="GGP02064.1"/>
    <property type="molecule type" value="Genomic_DNA"/>
</dbReference>
<dbReference type="SUPFAM" id="SSF82771">
    <property type="entry name" value="GIY-YIG endonuclease"/>
    <property type="match status" value="1"/>
</dbReference>
<gene>
    <name evidence="3" type="ORF">GCM10010992_04950</name>
</gene>
<dbReference type="InterPro" id="IPR035901">
    <property type="entry name" value="GIY-YIG_endonuc_sf"/>
</dbReference>
<feature type="domain" description="GIY-YIG" evidence="2">
    <location>
        <begin position="4"/>
        <end position="79"/>
    </location>
</feature>
<dbReference type="RefSeq" id="WP_188616498.1">
    <property type="nucleotide sequence ID" value="NZ_BMLV01000001.1"/>
</dbReference>
<dbReference type="Proteomes" id="UP000620064">
    <property type="component" value="Unassembled WGS sequence"/>
</dbReference>
<keyword evidence="4" id="KW-1185">Reference proteome</keyword>
<dbReference type="Pfam" id="PF01541">
    <property type="entry name" value="GIY-YIG"/>
    <property type="match status" value="1"/>
</dbReference>
<accession>A0ABQ2NFH7</accession>
<dbReference type="PROSITE" id="PS50164">
    <property type="entry name" value="GIY_YIG"/>
    <property type="match status" value="1"/>
</dbReference>
<reference evidence="4" key="1">
    <citation type="journal article" date="2019" name="Int. J. Syst. Evol. Microbiol.">
        <title>The Global Catalogue of Microorganisms (GCM) 10K type strain sequencing project: providing services to taxonomists for standard genome sequencing and annotation.</title>
        <authorList>
            <consortium name="The Broad Institute Genomics Platform"/>
            <consortium name="The Broad Institute Genome Sequencing Center for Infectious Disease"/>
            <person name="Wu L."/>
            <person name="Ma J."/>
        </authorList>
    </citation>
    <scope>NUCLEOTIDE SEQUENCE [LARGE SCALE GENOMIC DNA]</scope>
    <source>
        <strain evidence="4">CGMCC 1.7656</strain>
    </source>
</reference>
<organism evidence="3 4">
    <name type="scientific">Cloacibacterium rupense</name>
    <dbReference type="NCBI Taxonomy" id="517423"/>
    <lineage>
        <taxon>Bacteria</taxon>
        <taxon>Pseudomonadati</taxon>
        <taxon>Bacteroidota</taxon>
        <taxon>Flavobacteriia</taxon>
        <taxon>Flavobacteriales</taxon>
        <taxon>Weeksellaceae</taxon>
    </lineage>
</organism>
<evidence type="ECO:0000313" key="3">
    <source>
        <dbReference type="EMBL" id="GGP02064.1"/>
    </source>
</evidence>
<dbReference type="PANTHER" id="PTHR34477:SF1">
    <property type="entry name" value="UPF0213 PROTEIN YHBQ"/>
    <property type="match status" value="1"/>
</dbReference>